<dbReference type="AlphaFoldDB" id="A0A244CVX3"/>
<evidence type="ECO:0000256" key="1">
    <source>
        <dbReference type="SAM" id="Phobius"/>
    </source>
</evidence>
<evidence type="ECO:0000313" key="3">
    <source>
        <dbReference type="Proteomes" id="UP000194841"/>
    </source>
</evidence>
<dbReference type="EMBL" id="MWPV01000001">
    <property type="protein sequence ID" value="OUL59765.1"/>
    <property type="molecule type" value="Genomic_DNA"/>
</dbReference>
<evidence type="ECO:0000313" key="2">
    <source>
        <dbReference type="EMBL" id="OUL59765.1"/>
    </source>
</evidence>
<evidence type="ECO:0008006" key="4">
    <source>
        <dbReference type="Google" id="ProtNLM"/>
    </source>
</evidence>
<keyword evidence="1" id="KW-0472">Membrane</keyword>
<gene>
    <name evidence="2" type="ORF">B1199_00235</name>
</gene>
<feature type="transmembrane region" description="Helical" evidence="1">
    <location>
        <begin position="223"/>
        <end position="256"/>
    </location>
</feature>
<dbReference type="PANTHER" id="PTHR33645:SF11">
    <property type="entry name" value="AMINOPEPTIDASE (DUF3754)"/>
    <property type="match status" value="1"/>
</dbReference>
<protein>
    <recommendedName>
        <fullName evidence="4">DUF3754 domain-containing protein</fullName>
    </recommendedName>
</protein>
<proteinExistence type="predicted"/>
<keyword evidence="1" id="KW-1133">Transmembrane helix</keyword>
<comment type="caution">
    <text evidence="2">The sequence shown here is derived from an EMBL/GenBank/DDBJ whole genome shotgun (WGS) entry which is preliminary data.</text>
</comment>
<dbReference type="InterPro" id="IPR022227">
    <property type="entry name" value="DUF3754"/>
</dbReference>
<accession>A0A244CVX3</accession>
<dbReference type="Proteomes" id="UP000194841">
    <property type="component" value="Unassembled WGS sequence"/>
</dbReference>
<feature type="transmembrane region" description="Helical" evidence="1">
    <location>
        <begin position="268"/>
        <end position="285"/>
    </location>
</feature>
<dbReference type="OrthoDB" id="445083at2"/>
<keyword evidence="1" id="KW-0812">Transmembrane</keyword>
<sequence length="414" mass="47641">MIKPVNAPENYIPLTKVDIKSLCQESLPAECHAEFSAFCLLLEHTLHYEHYQLLNTLKENYAPFDPNKDTLDLQQLTDEQRDVAQTHFNHAFTQVLNKANFEQITADDLAQALNEESLFKVRLEVNFDDFAHVVFYRRGEQQKTETIRSWWGLRKQTIQFTNYDRVAVYIQFKDAAYFAKTKRTLLGFEPGATIIKLFQNVPKADLEMLFPNSQVRMRPIDKLVIGGSAIIGGAVVLITKLGASLLLLFALFSYWFGLSDQPVTLNQQQLIALGIGCAIFGSFIFKEWSKFKNRKIKFMKALADNLYVKNLDNNAGVFHHLLDNAQDEEFKEALLAYSVLVKANRSMTAQEIDQSIEDWLKQKTGVDIDFEIDDALHKLTRLSLIVQQSEHFYAHPLSEANRILDTQWDKVFEF</sequence>
<dbReference type="Pfam" id="PF12576">
    <property type="entry name" value="DUF3754"/>
    <property type="match status" value="1"/>
</dbReference>
<name>A0A244CVX3_PSEDV</name>
<organism evidence="2 3">
    <name type="scientific">Pseudoalteromonas ulvae</name>
    <dbReference type="NCBI Taxonomy" id="107327"/>
    <lineage>
        <taxon>Bacteria</taxon>
        <taxon>Pseudomonadati</taxon>
        <taxon>Pseudomonadota</taxon>
        <taxon>Gammaproteobacteria</taxon>
        <taxon>Alteromonadales</taxon>
        <taxon>Pseudoalteromonadaceae</taxon>
        <taxon>Pseudoalteromonas</taxon>
    </lineage>
</organism>
<reference evidence="2 3" key="1">
    <citation type="submission" date="2017-02" db="EMBL/GenBank/DDBJ databases">
        <title>Pseudoalteromonas ulvae TC14 Genome.</title>
        <authorList>
            <person name="Molmeret M."/>
        </authorList>
    </citation>
    <scope>NUCLEOTIDE SEQUENCE [LARGE SCALE GENOMIC DNA]</scope>
    <source>
        <strain evidence="2">TC14</strain>
    </source>
</reference>
<dbReference type="PANTHER" id="PTHR33645">
    <property type="entry name" value="AMINOPEPTIDASE (DUF3754)"/>
    <property type="match status" value="1"/>
</dbReference>
<keyword evidence="3" id="KW-1185">Reference proteome</keyword>